<name>A0A137RM33_9FLAO</name>
<organism evidence="2 3">
    <name type="scientific">Aequorivita aquimaris</name>
    <dbReference type="NCBI Taxonomy" id="1548749"/>
    <lineage>
        <taxon>Bacteria</taxon>
        <taxon>Pseudomonadati</taxon>
        <taxon>Bacteroidota</taxon>
        <taxon>Flavobacteriia</taxon>
        <taxon>Flavobacteriales</taxon>
        <taxon>Flavobacteriaceae</taxon>
        <taxon>Aequorivita</taxon>
    </lineage>
</organism>
<sequence length="83" mass="8777">MKTMRKKWLLPIAVFAIAIASAFASNTTTAEAVPVLGYIDNPLPCHISVQCSTTGTIACKSGAQTAFRMNGSGTRCDLPAFKL</sequence>
<dbReference type="InterPro" id="IPR045391">
    <property type="entry name" value="DUF6520"/>
</dbReference>
<dbReference type="Proteomes" id="UP000070138">
    <property type="component" value="Unassembled WGS sequence"/>
</dbReference>
<evidence type="ECO:0000313" key="3">
    <source>
        <dbReference type="Proteomes" id="UP000070138"/>
    </source>
</evidence>
<dbReference type="AlphaFoldDB" id="A0A137RM33"/>
<feature type="chain" id="PRO_5007479955" description="DUF2282 domain-containing protein" evidence="1">
    <location>
        <begin position="25"/>
        <end position="83"/>
    </location>
</feature>
<proteinExistence type="predicted"/>
<comment type="caution">
    <text evidence="2">The sequence shown here is derived from an EMBL/GenBank/DDBJ whole genome shotgun (WGS) entry which is preliminary data.</text>
</comment>
<accession>A0A137RM33</accession>
<evidence type="ECO:0000313" key="2">
    <source>
        <dbReference type="EMBL" id="KXO01253.1"/>
    </source>
</evidence>
<evidence type="ECO:0008006" key="4">
    <source>
        <dbReference type="Google" id="ProtNLM"/>
    </source>
</evidence>
<evidence type="ECO:0000256" key="1">
    <source>
        <dbReference type="SAM" id="SignalP"/>
    </source>
</evidence>
<protein>
    <recommendedName>
        <fullName evidence="4">DUF2282 domain-containing protein</fullName>
    </recommendedName>
</protein>
<dbReference type="Pfam" id="PF20130">
    <property type="entry name" value="DUF6520"/>
    <property type="match status" value="1"/>
</dbReference>
<gene>
    <name evidence="2" type="ORF">LS48_01965</name>
</gene>
<keyword evidence="1" id="KW-0732">Signal</keyword>
<reference evidence="2 3" key="2">
    <citation type="journal article" date="2016" name="Int. J. Syst. Evol. Microbiol.">
        <title>Vitellibacter aquimaris sp. nov., a marine bacterium isolated from seawater.</title>
        <authorList>
            <person name="Thevarajoo S."/>
            <person name="Selvaratnam C."/>
            <person name="Goh K.M."/>
            <person name="Hong K.W."/>
            <person name="Chan X.Y."/>
            <person name="Chan K.G."/>
            <person name="Chong C.S."/>
        </authorList>
    </citation>
    <scope>NUCLEOTIDE SEQUENCE [LARGE SCALE GENOMIC DNA]</scope>
    <source>
        <strain evidence="2 3">D-24</strain>
    </source>
</reference>
<keyword evidence="3" id="KW-1185">Reference proteome</keyword>
<dbReference type="OrthoDB" id="1361249at2"/>
<reference evidence="3" key="1">
    <citation type="submission" date="2014-10" db="EMBL/GenBank/DDBJ databases">
        <title>Genome sequencing of Vitellibacter sp. D-24.</title>
        <authorList>
            <person name="Thevarajoo S."/>
            <person name="Selvaratnam C."/>
            <person name="Goh K.M."/>
            <person name="Chong C.S."/>
        </authorList>
    </citation>
    <scope>NUCLEOTIDE SEQUENCE [LARGE SCALE GENOMIC DNA]</scope>
    <source>
        <strain evidence="3">D-24</strain>
    </source>
</reference>
<dbReference type="RefSeq" id="WP_062619425.1">
    <property type="nucleotide sequence ID" value="NZ_JRWG01000001.1"/>
</dbReference>
<feature type="signal peptide" evidence="1">
    <location>
        <begin position="1"/>
        <end position="24"/>
    </location>
</feature>
<dbReference type="EMBL" id="JRWG01000001">
    <property type="protein sequence ID" value="KXO01253.1"/>
    <property type="molecule type" value="Genomic_DNA"/>
</dbReference>